<feature type="region of interest" description="Disordered" evidence="1">
    <location>
        <begin position="112"/>
        <end position="138"/>
    </location>
</feature>
<protein>
    <submittedName>
        <fullName evidence="3">Uncharacterized protein</fullName>
    </submittedName>
</protein>
<dbReference type="EMBL" id="ML121542">
    <property type="protein sequence ID" value="RPB24332.1"/>
    <property type="molecule type" value="Genomic_DNA"/>
</dbReference>
<reference evidence="3 4" key="1">
    <citation type="journal article" date="2018" name="Nat. Ecol. Evol.">
        <title>Pezizomycetes genomes reveal the molecular basis of ectomycorrhizal truffle lifestyle.</title>
        <authorList>
            <person name="Murat C."/>
            <person name="Payen T."/>
            <person name="Noel B."/>
            <person name="Kuo A."/>
            <person name="Morin E."/>
            <person name="Chen J."/>
            <person name="Kohler A."/>
            <person name="Krizsan K."/>
            <person name="Balestrini R."/>
            <person name="Da Silva C."/>
            <person name="Montanini B."/>
            <person name="Hainaut M."/>
            <person name="Levati E."/>
            <person name="Barry K.W."/>
            <person name="Belfiori B."/>
            <person name="Cichocki N."/>
            <person name="Clum A."/>
            <person name="Dockter R.B."/>
            <person name="Fauchery L."/>
            <person name="Guy J."/>
            <person name="Iotti M."/>
            <person name="Le Tacon F."/>
            <person name="Lindquist E.A."/>
            <person name="Lipzen A."/>
            <person name="Malagnac F."/>
            <person name="Mello A."/>
            <person name="Molinier V."/>
            <person name="Miyauchi S."/>
            <person name="Poulain J."/>
            <person name="Riccioni C."/>
            <person name="Rubini A."/>
            <person name="Sitrit Y."/>
            <person name="Splivallo R."/>
            <person name="Traeger S."/>
            <person name="Wang M."/>
            <person name="Zifcakova L."/>
            <person name="Wipf D."/>
            <person name="Zambonelli A."/>
            <person name="Paolocci F."/>
            <person name="Nowrousian M."/>
            <person name="Ottonello S."/>
            <person name="Baldrian P."/>
            <person name="Spatafora J.W."/>
            <person name="Henrissat B."/>
            <person name="Nagy L.G."/>
            <person name="Aury J.M."/>
            <person name="Wincker P."/>
            <person name="Grigoriev I.V."/>
            <person name="Bonfante P."/>
            <person name="Martin F.M."/>
        </authorList>
    </citation>
    <scope>NUCLEOTIDE SEQUENCE [LARGE SCALE GENOMIC DNA]</scope>
    <source>
        <strain evidence="3 4">ATCC MYA-4762</strain>
    </source>
</reference>
<keyword evidence="2" id="KW-0812">Transmembrane</keyword>
<dbReference type="AlphaFoldDB" id="A0A3N4LSX8"/>
<feature type="transmembrane region" description="Helical" evidence="2">
    <location>
        <begin position="6"/>
        <end position="31"/>
    </location>
</feature>
<gene>
    <name evidence="3" type="ORF">L211DRAFT_849058</name>
</gene>
<keyword evidence="2" id="KW-1133">Transmembrane helix</keyword>
<sequence>MTKNSAAVVVPAIIACLVICALVLFTCKYCYNPRFLWRLRRGDIESDGSSSDGEKPPAGVLVEQEVVRRSQRYIKSYLPMLTSEQYSVSSSSDISSSYLSEPEAIAVLEAHPDDGDPSATVIEVAPNEPPVIEASPTR</sequence>
<evidence type="ECO:0000256" key="1">
    <source>
        <dbReference type="SAM" id="MobiDB-lite"/>
    </source>
</evidence>
<name>A0A3N4LSX8_9PEZI</name>
<keyword evidence="4" id="KW-1185">Reference proteome</keyword>
<keyword evidence="2" id="KW-0472">Membrane</keyword>
<organism evidence="3 4">
    <name type="scientific">Terfezia boudieri ATCC MYA-4762</name>
    <dbReference type="NCBI Taxonomy" id="1051890"/>
    <lineage>
        <taxon>Eukaryota</taxon>
        <taxon>Fungi</taxon>
        <taxon>Dikarya</taxon>
        <taxon>Ascomycota</taxon>
        <taxon>Pezizomycotina</taxon>
        <taxon>Pezizomycetes</taxon>
        <taxon>Pezizales</taxon>
        <taxon>Pezizaceae</taxon>
        <taxon>Terfezia</taxon>
    </lineage>
</organism>
<dbReference type="PROSITE" id="PS51257">
    <property type="entry name" value="PROKAR_LIPOPROTEIN"/>
    <property type="match status" value="1"/>
</dbReference>
<dbReference type="OrthoDB" id="5392605at2759"/>
<accession>A0A3N4LSX8</accession>
<evidence type="ECO:0000256" key="2">
    <source>
        <dbReference type="SAM" id="Phobius"/>
    </source>
</evidence>
<dbReference type="InParanoid" id="A0A3N4LSX8"/>
<dbReference type="Proteomes" id="UP000267821">
    <property type="component" value="Unassembled WGS sequence"/>
</dbReference>
<evidence type="ECO:0000313" key="3">
    <source>
        <dbReference type="EMBL" id="RPB24332.1"/>
    </source>
</evidence>
<proteinExistence type="predicted"/>
<evidence type="ECO:0000313" key="4">
    <source>
        <dbReference type="Proteomes" id="UP000267821"/>
    </source>
</evidence>